<comment type="caution">
    <text evidence="1">The sequence shown here is derived from an EMBL/GenBank/DDBJ whole genome shotgun (WGS) entry which is preliminary data.</text>
</comment>
<gene>
    <name evidence="1" type="ORF">ACFQ14_16795</name>
</gene>
<dbReference type="Proteomes" id="UP001597101">
    <property type="component" value="Unassembled WGS sequence"/>
</dbReference>
<name>A0ABW3FKK0_9HYPH</name>
<dbReference type="EMBL" id="JBHTJV010000026">
    <property type="protein sequence ID" value="MFD0918063.1"/>
    <property type="molecule type" value="Genomic_DNA"/>
</dbReference>
<protein>
    <submittedName>
        <fullName evidence="1">Uncharacterized protein</fullName>
    </submittedName>
</protein>
<evidence type="ECO:0000313" key="2">
    <source>
        <dbReference type="Proteomes" id="UP001597101"/>
    </source>
</evidence>
<keyword evidence="2" id="KW-1185">Reference proteome</keyword>
<accession>A0ABW3FKK0</accession>
<proteinExistence type="predicted"/>
<dbReference type="RefSeq" id="WP_377213911.1">
    <property type="nucleotide sequence ID" value="NZ_JBHTJV010000026.1"/>
</dbReference>
<evidence type="ECO:0000313" key="1">
    <source>
        <dbReference type="EMBL" id="MFD0918063.1"/>
    </source>
</evidence>
<sequence>MATNVYFKRIVRDFASLEPSAEIAIGTTGFSGDGQRLFIQHNGVGLLMSNDDARDFLRAAMRAAAELGVEPSID</sequence>
<reference evidence="2" key="1">
    <citation type="journal article" date="2019" name="Int. J. Syst. Evol. Microbiol.">
        <title>The Global Catalogue of Microorganisms (GCM) 10K type strain sequencing project: providing services to taxonomists for standard genome sequencing and annotation.</title>
        <authorList>
            <consortium name="The Broad Institute Genomics Platform"/>
            <consortium name="The Broad Institute Genome Sequencing Center for Infectious Disease"/>
            <person name="Wu L."/>
            <person name="Ma J."/>
        </authorList>
    </citation>
    <scope>NUCLEOTIDE SEQUENCE [LARGE SCALE GENOMIC DNA]</scope>
    <source>
        <strain evidence="2">CCUG 60023</strain>
    </source>
</reference>
<organism evidence="1 2">
    <name type="scientific">Pseudahrensia aquimaris</name>
    <dbReference type="NCBI Taxonomy" id="744461"/>
    <lineage>
        <taxon>Bacteria</taxon>
        <taxon>Pseudomonadati</taxon>
        <taxon>Pseudomonadota</taxon>
        <taxon>Alphaproteobacteria</taxon>
        <taxon>Hyphomicrobiales</taxon>
        <taxon>Ahrensiaceae</taxon>
        <taxon>Pseudahrensia</taxon>
    </lineage>
</organism>